<dbReference type="GO" id="GO:0015344">
    <property type="term" value="F:siderophore uptake transmembrane transporter activity"/>
    <property type="evidence" value="ECO:0007669"/>
    <property type="project" value="TreeGrafter"/>
</dbReference>
<feature type="domain" description="TonB-dependent receptor plug" evidence="8">
    <location>
        <begin position="141"/>
        <end position="221"/>
    </location>
</feature>
<evidence type="ECO:0000259" key="8">
    <source>
        <dbReference type="Pfam" id="PF07715"/>
    </source>
</evidence>
<name>S2E650_INDAL</name>
<reference evidence="9 10" key="1">
    <citation type="journal article" date="2013" name="Genome Announc.">
        <title>Draft Genome Sequence of Indibacter alkaliphilus Strain LW1T, Isolated from Lonar Lake, a Haloalkaline Lake in the Buldana District of Maharashtra, India.</title>
        <authorList>
            <person name="Singh A."/>
            <person name="Kumar Jangir P."/>
            <person name="Sharma R."/>
            <person name="Singh A."/>
            <person name="Kumar Pinnaka A."/>
            <person name="Shivaji S."/>
        </authorList>
    </citation>
    <scope>NUCLEOTIDE SEQUENCE [LARGE SCALE GENOMIC DNA]</scope>
    <source>
        <strain evidence="10">CCUG 57479 / KCTC 22604 / LW1</strain>
    </source>
</reference>
<gene>
    <name evidence="9" type="ORF">A33Q_0260</name>
</gene>
<dbReference type="Pfam" id="PF07715">
    <property type="entry name" value="Plug"/>
    <property type="match status" value="1"/>
</dbReference>
<keyword evidence="3" id="KW-1134">Transmembrane beta strand</keyword>
<evidence type="ECO:0000313" key="10">
    <source>
        <dbReference type="Proteomes" id="UP000006073"/>
    </source>
</evidence>
<dbReference type="STRING" id="1189612.A33Q_0260"/>
<evidence type="ECO:0000256" key="1">
    <source>
        <dbReference type="ARBA" id="ARBA00004571"/>
    </source>
</evidence>
<dbReference type="eggNOG" id="COG4771">
    <property type="taxonomic scope" value="Bacteria"/>
</dbReference>
<keyword evidence="7" id="KW-0998">Cell outer membrane</keyword>
<evidence type="ECO:0000256" key="3">
    <source>
        <dbReference type="ARBA" id="ARBA00022452"/>
    </source>
</evidence>
<dbReference type="EMBL" id="ALWO02000006">
    <property type="protein sequence ID" value="EPA00092.1"/>
    <property type="molecule type" value="Genomic_DNA"/>
</dbReference>
<dbReference type="SUPFAM" id="SSF49464">
    <property type="entry name" value="Carboxypeptidase regulatory domain-like"/>
    <property type="match status" value="1"/>
</dbReference>
<dbReference type="PANTHER" id="PTHR30069">
    <property type="entry name" value="TONB-DEPENDENT OUTER MEMBRANE RECEPTOR"/>
    <property type="match status" value="1"/>
</dbReference>
<dbReference type="SUPFAM" id="SSF56935">
    <property type="entry name" value="Porins"/>
    <property type="match status" value="1"/>
</dbReference>
<dbReference type="InterPro" id="IPR039426">
    <property type="entry name" value="TonB-dep_rcpt-like"/>
</dbReference>
<protein>
    <submittedName>
        <fullName evidence="9">TonB-dependent receptor</fullName>
    </submittedName>
</protein>
<dbReference type="GO" id="GO:0009279">
    <property type="term" value="C:cell outer membrane"/>
    <property type="evidence" value="ECO:0007669"/>
    <property type="project" value="UniProtKB-SubCell"/>
</dbReference>
<dbReference type="GO" id="GO:0044718">
    <property type="term" value="P:siderophore transmembrane transport"/>
    <property type="evidence" value="ECO:0007669"/>
    <property type="project" value="TreeGrafter"/>
</dbReference>
<dbReference type="InterPro" id="IPR008969">
    <property type="entry name" value="CarboxyPept-like_regulatory"/>
</dbReference>
<keyword evidence="5" id="KW-0732">Signal</keyword>
<keyword evidence="9" id="KW-0675">Receptor</keyword>
<dbReference type="RefSeq" id="WP_009035181.1">
    <property type="nucleotide sequence ID" value="NZ_ALWO02000006.1"/>
</dbReference>
<keyword evidence="10" id="KW-1185">Reference proteome</keyword>
<keyword evidence="2" id="KW-0813">Transport</keyword>
<dbReference type="Pfam" id="PF13715">
    <property type="entry name" value="CarbopepD_reg_2"/>
    <property type="match status" value="1"/>
</dbReference>
<keyword evidence="4" id="KW-0812">Transmembrane</keyword>
<sequence length="817" mass="94826">MKRINFFLILTFCVSSFDGIAVYAQDNFINGTVREEGSREPIVGVLVKITPGAINSFTDVHGKFSVEIGSYLEQVIHFSYPGYHTLSKSISEFDSEFVSIFLSPVELDEVVVESKRRIDRISSNEVRFNNPDLLQMPSIKPETDIMEVIIRQPGIQPGLEGTVRYSVRGGQTDQNLILFDGTPMYNTGHLANFLSVFDPYAIQSMTLYKGGFPSRFGGRASSILDIRVKEGDKSQYKGEVLVGLLYGKFALEGPIIKGKSSFMFSARKSLVDPVLHLAHSINKPDNKFLYGFYDFNLKLSHEIDDLSSVHFSTYHGRDILKTDSKLILGSTDTLRRANYQHQYNNWGTKLYSLSFNRTVSKKLRYNMVLAFTDFEYRMTYADSSSLNWQREAFDQFDYATSVKDYVWKHNFNYNLNVNHALNFGLDWISHRFVPISWFRQIQRMDRPIVENQDAVNLSATEVFGYFQWNYASKNERLLLQLGGRLGKYILLENDKDFVLMEPRIQSTYLLGNSDIIMEYSRMTQSVHSLNSAGLSLLPDIWVPSTKNLQPTISDQLSLQFNRYWEEKNIQIQTGLYYKRMRNIIQFLGVSGFAIAQGQWDDQVYSGGRGKAYGWELGLQRKFDNLDFEFNYTYSRAFNEFPQLNQGNPFPHNFDRPHNINLNLLWRINPKNSLALSWTHQTGMPVTLGQRRLPALNDHSYYYPNGTTHWDNFRDEGAFQNLDDFVSNGMYIPFNHQALLLDEINNFRLPDYHRLDLSFNQSKIWRNGWKRTVGVSLFNLYNRQNPYFVFSRFQKGELQYYMLTLFPLIPTFSYGLRF</sequence>
<dbReference type="AlphaFoldDB" id="S2E650"/>
<keyword evidence="6" id="KW-0472">Membrane</keyword>
<evidence type="ECO:0000256" key="5">
    <source>
        <dbReference type="ARBA" id="ARBA00022729"/>
    </source>
</evidence>
<organism evidence="9 10">
    <name type="scientific">Indibacter alkaliphilus (strain CCUG 57479 / KCTC 22604 / LW1)</name>
    <dbReference type="NCBI Taxonomy" id="1189612"/>
    <lineage>
        <taxon>Bacteria</taxon>
        <taxon>Pseudomonadati</taxon>
        <taxon>Bacteroidota</taxon>
        <taxon>Cytophagia</taxon>
        <taxon>Cytophagales</taxon>
        <taxon>Cyclobacteriaceae</taxon>
    </lineage>
</organism>
<evidence type="ECO:0000256" key="7">
    <source>
        <dbReference type="ARBA" id="ARBA00023237"/>
    </source>
</evidence>
<evidence type="ECO:0000313" key="9">
    <source>
        <dbReference type="EMBL" id="EPA00092.1"/>
    </source>
</evidence>
<dbReference type="PANTHER" id="PTHR30069:SF29">
    <property type="entry name" value="HEMOGLOBIN AND HEMOGLOBIN-HAPTOGLOBIN-BINDING PROTEIN 1-RELATED"/>
    <property type="match status" value="1"/>
</dbReference>
<dbReference type="InterPro" id="IPR036942">
    <property type="entry name" value="Beta-barrel_TonB_sf"/>
</dbReference>
<evidence type="ECO:0000256" key="2">
    <source>
        <dbReference type="ARBA" id="ARBA00022448"/>
    </source>
</evidence>
<proteinExistence type="predicted"/>
<dbReference type="InterPro" id="IPR012910">
    <property type="entry name" value="Plug_dom"/>
</dbReference>
<dbReference type="Gene3D" id="2.170.130.10">
    <property type="entry name" value="TonB-dependent receptor, plug domain"/>
    <property type="match status" value="1"/>
</dbReference>
<comment type="subcellular location">
    <subcellularLocation>
        <location evidence="1">Cell outer membrane</location>
        <topology evidence="1">Multi-pass membrane protein</topology>
    </subcellularLocation>
</comment>
<evidence type="ECO:0000256" key="6">
    <source>
        <dbReference type="ARBA" id="ARBA00023136"/>
    </source>
</evidence>
<dbReference type="Proteomes" id="UP000006073">
    <property type="component" value="Unassembled WGS sequence"/>
</dbReference>
<dbReference type="Gene3D" id="2.40.170.20">
    <property type="entry name" value="TonB-dependent receptor, beta-barrel domain"/>
    <property type="match status" value="1"/>
</dbReference>
<dbReference type="InterPro" id="IPR037066">
    <property type="entry name" value="Plug_dom_sf"/>
</dbReference>
<dbReference type="OrthoDB" id="9803050at2"/>
<accession>S2E650</accession>
<evidence type="ECO:0000256" key="4">
    <source>
        <dbReference type="ARBA" id="ARBA00022692"/>
    </source>
</evidence>
<comment type="caution">
    <text evidence="9">The sequence shown here is derived from an EMBL/GenBank/DDBJ whole genome shotgun (WGS) entry which is preliminary data.</text>
</comment>